<name>A0ABY8LAY4_9RHOB</name>
<feature type="transmembrane region" description="Helical" evidence="1">
    <location>
        <begin position="80"/>
        <end position="101"/>
    </location>
</feature>
<sequence>MRRMHFYVMGFIALLYGLLGMAEYVMISYGLIDGWLEMYPADQIAFLTTLPDWVHGLWGLHATLALIGALSLLAHLRAAVWMLAFAFLSLVVLCAWMVFVAEPSVIALVGGGWLPWVSIGLVLLLSFLIYLYARQEKQTGEVL</sequence>
<dbReference type="EMBL" id="CP122537">
    <property type="protein sequence ID" value="WGH78492.1"/>
    <property type="molecule type" value="Genomic_DNA"/>
</dbReference>
<evidence type="ECO:0000313" key="2">
    <source>
        <dbReference type="EMBL" id="WGH78492.1"/>
    </source>
</evidence>
<accession>A0ABY8LAY4</accession>
<evidence type="ECO:0008006" key="4">
    <source>
        <dbReference type="Google" id="ProtNLM"/>
    </source>
</evidence>
<evidence type="ECO:0000313" key="3">
    <source>
        <dbReference type="Proteomes" id="UP001243420"/>
    </source>
</evidence>
<protein>
    <recommendedName>
        <fullName evidence="4">DUF4383 domain-containing protein</fullName>
    </recommendedName>
</protein>
<feature type="transmembrane region" description="Helical" evidence="1">
    <location>
        <begin position="52"/>
        <end position="73"/>
    </location>
</feature>
<feature type="transmembrane region" description="Helical" evidence="1">
    <location>
        <begin position="113"/>
        <end position="133"/>
    </location>
</feature>
<evidence type="ECO:0000256" key="1">
    <source>
        <dbReference type="SAM" id="Phobius"/>
    </source>
</evidence>
<keyword evidence="1" id="KW-1133">Transmembrane helix</keyword>
<proteinExistence type="predicted"/>
<reference evidence="2 3" key="1">
    <citation type="submission" date="2023-04" db="EMBL/GenBank/DDBJ databases">
        <title>Jannaschia ovalis sp. nov., a marine bacterium isolated from sea tidal flat.</title>
        <authorList>
            <person name="Kwon D.Y."/>
            <person name="Kim J.-J."/>
        </authorList>
    </citation>
    <scope>NUCLEOTIDE SEQUENCE [LARGE SCALE GENOMIC DNA]</scope>
    <source>
        <strain evidence="2 3">GRR-S6-38</strain>
    </source>
</reference>
<keyword evidence="1" id="KW-0812">Transmembrane</keyword>
<organism evidence="2 3">
    <name type="scientific">Jannaschia ovalis</name>
    <dbReference type="NCBI Taxonomy" id="3038773"/>
    <lineage>
        <taxon>Bacteria</taxon>
        <taxon>Pseudomonadati</taxon>
        <taxon>Pseudomonadota</taxon>
        <taxon>Alphaproteobacteria</taxon>
        <taxon>Rhodobacterales</taxon>
        <taxon>Roseobacteraceae</taxon>
        <taxon>Jannaschia</taxon>
    </lineage>
</organism>
<dbReference type="RefSeq" id="WP_279965243.1">
    <property type="nucleotide sequence ID" value="NZ_CP122537.1"/>
</dbReference>
<keyword evidence="3" id="KW-1185">Reference proteome</keyword>
<keyword evidence="1" id="KW-0472">Membrane</keyword>
<dbReference type="Proteomes" id="UP001243420">
    <property type="component" value="Chromosome"/>
</dbReference>
<feature type="transmembrane region" description="Helical" evidence="1">
    <location>
        <begin position="7"/>
        <end position="32"/>
    </location>
</feature>
<gene>
    <name evidence="2" type="ORF">P8627_15970</name>
</gene>